<name>A0A1G5NY15_9PSED</name>
<keyword evidence="1 3" id="KW-0479">Metal-binding</keyword>
<dbReference type="InterPro" id="IPR032466">
    <property type="entry name" value="Metal_Hydrolase"/>
</dbReference>
<dbReference type="PANTHER" id="PTHR10819">
    <property type="entry name" value="PHOSPHOTRIESTERASE-RELATED"/>
    <property type="match status" value="1"/>
</dbReference>
<comment type="cofactor">
    <cofactor evidence="3">
        <name>a divalent metal cation</name>
        <dbReference type="ChEBI" id="CHEBI:60240"/>
    </cofactor>
    <text evidence="3">Binds 2 divalent metal cations per subunit.</text>
</comment>
<dbReference type="GO" id="GO:0008270">
    <property type="term" value="F:zinc ion binding"/>
    <property type="evidence" value="ECO:0007669"/>
    <property type="project" value="InterPro"/>
</dbReference>
<dbReference type="Proteomes" id="UP000183046">
    <property type="component" value="Unassembled WGS sequence"/>
</dbReference>
<dbReference type="AlphaFoldDB" id="A0A1G5NY15"/>
<reference evidence="6" key="1">
    <citation type="submission" date="2016-10" db="EMBL/GenBank/DDBJ databases">
        <authorList>
            <person name="de Groot N.N."/>
        </authorList>
    </citation>
    <scope>NUCLEOTIDE SEQUENCE [LARGE SCALE GENOMIC DNA]</scope>
    <source>
        <strain evidence="6">DSM 15758</strain>
    </source>
</reference>
<dbReference type="Pfam" id="PF02126">
    <property type="entry name" value="PTE"/>
    <property type="match status" value="1"/>
</dbReference>
<evidence type="ECO:0000256" key="3">
    <source>
        <dbReference type="PIRSR" id="PIRSR601559-52"/>
    </source>
</evidence>
<dbReference type="PIRSF" id="PIRSF016839">
    <property type="entry name" value="PhP"/>
    <property type="match status" value="1"/>
</dbReference>
<feature type="binding site" evidence="3">
    <location>
        <position position="180"/>
    </location>
    <ligand>
        <name>a divalent metal cation</name>
        <dbReference type="ChEBI" id="CHEBI:60240"/>
        <label>1</label>
    </ligand>
</feature>
<dbReference type="CDD" id="cd00530">
    <property type="entry name" value="PTE"/>
    <property type="match status" value="1"/>
</dbReference>
<feature type="binding site" evidence="3">
    <location>
        <position position="241"/>
    </location>
    <ligand>
        <name>a divalent metal cation</name>
        <dbReference type="ChEBI" id="CHEBI:60240"/>
        <label>2</label>
    </ligand>
</feature>
<feature type="binding site" evidence="3">
    <location>
        <position position="212"/>
    </location>
    <ligand>
        <name>a divalent metal cation</name>
        <dbReference type="ChEBI" id="CHEBI:60240"/>
        <label>2</label>
    </ligand>
</feature>
<evidence type="ECO:0000256" key="4">
    <source>
        <dbReference type="PROSITE-ProRule" id="PRU00679"/>
    </source>
</evidence>
<feature type="binding site" evidence="3">
    <location>
        <position position="37"/>
    </location>
    <ligand>
        <name>a divalent metal cation</name>
        <dbReference type="ChEBI" id="CHEBI:60240"/>
        <label>1</label>
    </ligand>
</feature>
<dbReference type="PROSITE" id="PS51347">
    <property type="entry name" value="PHOSPHOTRIESTERASE_2"/>
    <property type="match status" value="1"/>
</dbReference>
<dbReference type="Gene3D" id="3.20.20.140">
    <property type="entry name" value="Metal-dependent hydrolases"/>
    <property type="match status" value="1"/>
</dbReference>
<feature type="binding site" evidence="3">
    <location>
        <position position="180"/>
    </location>
    <ligand>
        <name>a divalent metal cation</name>
        <dbReference type="ChEBI" id="CHEBI:60240"/>
        <label>2</label>
    </ligand>
</feature>
<sequence length="361" mass="39466">MSLFRHPEPLPVGVDSGHAMTVLGPLPVDRLGVTLMHEHILLDASGKWVPPRCCGERHLAEQPVSIELLGELHMNPLVSRDNCQLFDVELACAELLKYRALGGETVVDPTNLGIGRDPQALQRIARLTGLNIIMGAGFYLEPSHPAYVRERSVEELTAQIVHDVGGAAEKPEVIAGLIGEIGVSAAFTDSEEKSLRAAARASGLTGVPLAVHLPGWERLGHRVLDIAAAEGADLHHVVLCHMNPSHRDLDYQHGLAERGAFLEYDMIGMGYYFADEAAQSPSDEDNARALVGLLEAGYGERLLLSQDVFLKTMLTRYGGHGYGYLLKHFVPRLRRHGVTGAQLETLLIDNPRRVFQRVRSA</sequence>
<dbReference type="InterPro" id="IPR001559">
    <property type="entry name" value="Phosphotriesterase"/>
</dbReference>
<dbReference type="EMBL" id="FMWB01000008">
    <property type="protein sequence ID" value="SCZ41749.1"/>
    <property type="molecule type" value="Genomic_DNA"/>
</dbReference>
<evidence type="ECO:0000256" key="1">
    <source>
        <dbReference type="ARBA" id="ARBA00022723"/>
    </source>
</evidence>
<keyword evidence="2" id="KW-0378">Hydrolase</keyword>
<dbReference type="InterPro" id="IPR017947">
    <property type="entry name" value="AryldialkylPase_Zn-BS"/>
</dbReference>
<comment type="caution">
    <text evidence="4">Lacks conserved residue(s) required for the propagation of feature annotation.</text>
</comment>
<gene>
    <name evidence="5" type="ORF">SAMN05216279_10862</name>
</gene>
<protein>
    <submittedName>
        <fullName evidence="5">Phosphotriesterase-related protein</fullName>
    </submittedName>
</protein>
<comment type="similarity">
    <text evidence="4">Belongs to the metallo-dependent hydrolases superfamily. Phosphotriesterase family.</text>
</comment>
<proteinExistence type="inferred from homology"/>
<dbReference type="RefSeq" id="WP_027599919.1">
    <property type="nucleotide sequence ID" value="NZ_CP189647.1"/>
</dbReference>
<comment type="caution">
    <text evidence="5">The sequence shown here is derived from an EMBL/GenBank/DDBJ whole genome shotgun (WGS) entry which is preliminary data.</text>
</comment>
<evidence type="ECO:0000313" key="6">
    <source>
        <dbReference type="Proteomes" id="UP000183046"/>
    </source>
</evidence>
<evidence type="ECO:0000313" key="5">
    <source>
        <dbReference type="EMBL" id="SCZ41749.1"/>
    </source>
</evidence>
<dbReference type="OrthoDB" id="9795018at2"/>
<dbReference type="PANTHER" id="PTHR10819:SF3">
    <property type="entry name" value="PHOSPHOTRIESTERASE-RELATED PROTEIN"/>
    <property type="match status" value="1"/>
</dbReference>
<evidence type="ECO:0000256" key="2">
    <source>
        <dbReference type="ARBA" id="ARBA00022801"/>
    </source>
</evidence>
<feature type="binding site" evidence="3">
    <location>
        <position position="307"/>
    </location>
    <ligand>
        <name>a divalent metal cation</name>
        <dbReference type="ChEBI" id="CHEBI:60240"/>
        <label>1</label>
    </ligand>
</feature>
<dbReference type="PROSITE" id="PS01322">
    <property type="entry name" value="PHOSPHOTRIESTERASE_1"/>
    <property type="match status" value="1"/>
</dbReference>
<feature type="binding site" evidence="3">
    <location>
        <position position="39"/>
    </location>
    <ligand>
        <name>a divalent metal cation</name>
        <dbReference type="ChEBI" id="CHEBI:60240"/>
        <label>1</label>
    </ligand>
</feature>
<dbReference type="SUPFAM" id="SSF51556">
    <property type="entry name" value="Metallo-dependent hydrolases"/>
    <property type="match status" value="1"/>
</dbReference>
<accession>A0A1G5NY15</accession>
<organism evidence="5 6">
    <name type="scientific">Pseudomonas oryzihabitans</name>
    <dbReference type="NCBI Taxonomy" id="47885"/>
    <lineage>
        <taxon>Bacteria</taxon>
        <taxon>Pseudomonadati</taxon>
        <taxon>Pseudomonadota</taxon>
        <taxon>Gammaproteobacteria</taxon>
        <taxon>Pseudomonadales</taxon>
        <taxon>Pseudomonadaceae</taxon>
        <taxon>Pseudomonas</taxon>
    </lineage>
</organism>
<dbReference type="GO" id="GO:0016788">
    <property type="term" value="F:hydrolase activity, acting on ester bonds"/>
    <property type="evidence" value="ECO:0007669"/>
    <property type="project" value="InterPro"/>
</dbReference>